<feature type="transmembrane region" description="Helical" evidence="2">
    <location>
        <begin position="78"/>
        <end position="97"/>
    </location>
</feature>
<feature type="transmembrane region" description="Helical" evidence="2">
    <location>
        <begin position="187"/>
        <end position="206"/>
    </location>
</feature>
<accession>A0ABN3DCM0</accession>
<keyword evidence="2" id="KW-1133">Transmembrane helix</keyword>
<feature type="signal peptide" evidence="3">
    <location>
        <begin position="1"/>
        <end position="21"/>
    </location>
</feature>
<dbReference type="RefSeq" id="WP_259478168.1">
    <property type="nucleotide sequence ID" value="NZ_BAAAQY010000002.1"/>
</dbReference>
<reference evidence="4 5" key="1">
    <citation type="journal article" date="2019" name="Int. J. Syst. Evol. Microbiol.">
        <title>The Global Catalogue of Microorganisms (GCM) 10K type strain sequencing project: providing services to taxonomists for standard genome sequencing and annotation.</title>
        <authorList>
            <consortium name="The Broad Institute Genomics Platform"/>
            <consortium name="The Broad Institute Genome Sequencing Center for Infectious Disease"/>
            <person name="Wu L."/>
            <person name="Ma J."/>
        </authorList>
    </citation>
    <scope>NUCLEOTIDE SEQUENCE [LARGE SCALE GENOMIC DNA]</scope>
    <source>
        <strain evidence="4 5">JCM 16117</strain>
    </source>
</reference>
<feature type="transmembrane region" description="Helical" evidence="2">
    <location>
        <begin position="157"/>
        <end position="181"/>
    </location>
</feature>
<keyword evidence="2" id="KW-0472">Membrane</keyword>
<feature type="chain" id="PRO_5047198543" description="Glycosyltransferase RgtA/B/C/D-like domain-containing protein" evidence="3">
    <location>
        <begin position="22"/>
        <end position="564"/>
    </location>
</feature>
<evidence type="ECO:0000313" key="5">
    <source>
        <dbReference type="Proteomes" id="UP001500929"/>
    </source>
</evidence>
<proteinExistence type="predicted"/>
<name>A0ABN3DCM0_9MICO</name>
<organism evidence="4 5">
    <name type="scientific">Herbiconiux moechotypicola</name>
    <dbReference type="NCBI Taxonomy" id="637393"/>
    <lineage>
        <taxon>Bacteria</taxon>
        <taxon>Bacillati</taxon>
        <taxon>Actinomycetota</taxon>
        <taxon>Actinomycetes</taxon>
        <taxon>Micrococcales</taxon>
        <taxon>Microbacteriaceae</taxon>
        <taxon>Herbiconiux</taxon>
    </lineage>
</organism>
<evidence type="ECO:0000256" key="2">
    <source>
        <dbReference type="SAM" id="Phobius"/>
    </source>
</evidence>
<feature type="region of interest" description="Disordered" evidence="1">
    <location>
        <begin position="426"/>
        <end position="456"/>
    </location>
</feature>
<evidence type="ECO:0000256" key="1">
    <source>
        <dbReference type="SAM" id="MobiDB-lite"/>
    </source>
</evidence>
<feature type="transmembrane region" description="Helical" evidence="2">
    <location>
        <begin position="346"/>
        <end position="365"/>
    </location>
</feature>
<keyword evidence="2" id="KW-0812">Transmembrane</keyword>
<dbReference type="EMBL" id="BAAAQY010000002">
    <property type="protein sequence ID" value="GAA2227076.1"/>
    <property type="molecule type" value="Genomic_DNA"/>
</dbReference>
<evidence type="ECO:0000256" key="3">
    <source>
        <dbReference type="SAM" id="SignalP"/>
    </source>
</evidence>
<keyword evidence="5" id="KW-1185">Reference proteome</keyword>
<feature type="transmembrane region" description="Helical" evidence="2">
    <location>
        <begin position="218"/>
        <end position="237"/>
    </location>
</feature>
<gene>
    <name evidence="4" type="ORF">GCM10009851_08990</name>
</gene>
<feature type="transmembrane region" description="Helical" evidence="2">
    <location>
        <begin position="104"/>
        <end position="122"/>
    </location>
</feature>
<comment type="caution">
    <text evidence="4">The sequence shown here is derived from an EMBL/GenBank/DDBJ whole genome shotgun (WGS) entry which is preliminary data.</text>
</comment>
<evidence type="ECO:0008006" key="6">
    <source>
        <dbReference type="Google" id="ProtNLM"/>
    </source>
</evidence>
<feature type="transmembrane region" description="Helical" evidence="2">
    <location>
        <begin position="277"/>
        <end position="297"/>
    </location>
</feature>
<feature type="compositionally biased region" description="Low complexity" evidence="1">
    <location>
        <begin position="426"/>
        <end position="443"/>
    </location>
</feature>
<evidence type="ECO:0000313" key="4">
    <source>
        <dbReference type="EMBL" id="GAA2227076.1"/>
    </source>
</evidence>
<feature type="transmembrane region" description="Helical" evidence="2">
    <location>
        <begin position="317"/>
        <end position="337"/>
    </location>
</feature>
<sequence>MTAAISLACALIAYARIPAVARGVVWAEDGRFFLEQRYDLGMLGSLFHVYQGYLQFVPRLVTDAATAIAPLSDYGLTVTRLICLLTGAIAGLVFLLSRDVVSSLWARATLALITVLAPMLPFEVLGNSANIHWLCLWLAPWLLLFRPSRWWQSAILAALMMATVLTEIQALLFLPLVAFQIRHKKTWPVGAALLVGGAAQVIGTLISPRDPSSGPPMTALNALLGYVQNVLVGGMTGSAADTGQLLTTYGWAIGLVFALPFVLAAGLIAARSRWPDYPGFLALLAGATVTWVASAVANAGPRLLYSEQTQEQLASVFILRYGLVPSMFLLALVVLAADKLLAFRSIAVRVLGAVVLVACVAVQLLNFTAPVTRRDDGPAWGTGYAAALESCRAGASEATIPTAPEGWDAVLPCDLILGRTATPAAVAEASGPGSPSSPTPAGGDLWPDGASPDTPRCTDASAATVAAVNATITTPQPGEAASVGSLRAHPDPDAAVWILTGHLSTDFGATVEVAWATTADPTTPSFTGTLRSVGEAAATISTAPAISLVVNNPDGSGIPEDSCH</sequence>
<dbReference type="Proteomes" id="UP001500929">
    <property type="component" value="Unassembled WGS sequence"/>
</dbReference>
<protein>
    <recommendedName>
        <fullName evidence="6">Glycosyltransferase RgtA/B/C/D-like domain-containing protein</fullName>
    </recommendedName>
</protein>
<keyword evidence="3" id="KW-0732">Signal</keyword>
<feature type="transmembrane region" description="Helical" evidence="2">
    <location>
        <begin position="249"/>
        <end position="270"/>
    </location>
</feature>